<evidence type="ECO:0000313" key="3">
    <source>
        <dbReference type="Proteomes" id="UP001302949"/>
    </source>
</evidence>
<dbReference type="Proteomes" id="UP001302949">
    <property type="component" value="Unassembled WGS sequence"/>
</dbReference>
<accession>A0ABU5QEJ9</accession>
<gene>
    <name evidence="2" type="ORF">VB248_19080</name>
</gene>
<reference evidence="2 3" key="1">
    <citation type="submission" date="2023-12" db="EMBL/GenBank/DDBJ databases">
        <title>Novel species of the genus Arcicella isolated from rivers.</title>
        <authorList>
            <person name="Lu H."/>
        </authorList>
    </citation>
    <scope>NUCLEOTIDE SEQUENCE [LARGE SCALE GENOMIC DNA]</scope>
    <source>
        <strain evidence="2 3">KCTC 23307</strain>
    </source>
</reference>
<dbReference type="RefSeq" id="WP_323298420.1">
    <property type="nucleotide sequence ID" value="NZ_JAYFUM010000025.1"/>
</dbReference>
<organism evidence="2 3">
    <name type="scientific">Arcicella rigui</name>
    <dbReference type="NCBI Taxonomy" id="797020"/>
    <lineage>
        <taxon>Bacteria</taxon>
        <taxon>Pseudomonadati</taxon>
        <taxon>Bacteroidota</taxon>
        <taxon>Cytophagia</taxon>
        <taxon>Cytophagales</taxon>
        <taxon>Flectobacillaceae</taxon>
        <taxon>Arcicella</taxon>
    </lineage>
</organism>
<feature type="domain" description="DUF4132" evidence="1">
    <location>
        <begin position="710"/>
        <end position="887"/>
    </location>
</feature>
<sequence length="988" mass="114579">MLTSHRIQQFIAFERKTRIFQLSAEEQYFLDLIKFFKEGGDKPSYSSSHMGYTTYQLDDIVGLLNPLPIWDEVDDRILSFLTEKNIWSNIRYYSRLYRFLNKLFEEESSHNNIYLFWSKLEASGISKIDFVNDLLTPSWENYTQNLFLNNFVVENVLAEPEKIVKSGNMMLLKYLVDYEINRKNTSSVVDLFIDDIFEESDVKSKYFFHEIRAFSFLLRSDLKYEIFIIKRLEKQKNFYSKLLLIKLLEYHFPGKYSHLIFDIIHQLLISERTIKEISFGINSYDFSEEYQYSLFKSIPFIDKSAEYLSDFLDKYDNLEMIKKLFFTKHFVGIDVLQVIIEKYGEESVEIIVQLINNLIEWTLDDYRIKALKSYLTILTTFKISTYKNIYINYLSHNSKKLRDIMAVSYSSFGEYAIEEAENLLRHKKADLRQTGALLLSLIKSEKAQEILTNFIDTEKNDDTRDTMLEGILTIISNQNTREDILHRVQKAKERGKLETPLEKWLDESKLPPIYWKDANQIIDNDTLRFLFYRMGRAKDIRMDIEAKALIMLIDRASSGAFAKGLVKAYFENGAEAKYKFCLTLGGLLGDDDVINLLRQKVIEFAETSRGKMAEYTVKSLALQGSTKALRAVEFFSRKYKAKHKNIGAAANESFIIVAEELGISPYDLADSIIPNFGFDGLFRRFEIGDESYRAFINTDFKIMFLNEDNKLLKSPPKDINKELAEELKEISKEIKDIVKSQSNRLEQYLIIQRKWSSEKWQSFFLENPIMFVYAVRLIWGAYNSSGELLFTFRCEQDQTLINEEGDEIALLPTLQIGMVHPISLSSQSIDFWSSSLYDANLQPIFPQLNRMVVSLKEQDCSLKMSEEFSDVAIGGYAFVNKMDKLGWVRGSVVDAGGISSYYKDFSEAGITAIIIQKGMISVGYLEENAELGSLMFVHKGKVAFGSYVYDEPENIHDTRLIDFGNVPPIVYSEVMADMISLKAIQVQS</sequence>
<dbReference type="Pfam" id="PF13569">
    <property type="entry name" value="DUF4132"/>
    <property type="match status" value="1"/>
</dbReference>
<dbReference type="EMBL" id="JAYFUM010000025">
    <property type="protein sequence ID" value="MEA5141265.1"/>
    <property type="molecule type" value="Genomic_DNA"/>
</dbReference>
<evidence type="ECO:0000259" key="1">
    <source>
        <dbReference type="Pfam" id="PF13569"/>
    </source>
</evidence>
<comment type="caution">
    <text evidence="2">The sequence shown here is derived from an EMBL/GenBank/DDBJ whole genome shotgun (WGS) entry which is preliminary data.</text>
</comment>
<evidence type="ECO:0000313" key="2">
    <source>
        <dbReference type="EMBL" id="MEA5141265.1"/>
    </source>
</evidence>
<dbReference type="SUPFAM" id="SSF48371">
    <property type="entry name" value="ARM repeat"/>
    <property type="match status" value="1"/>
</dbReference>
<dbReference type="InterPro" id="IPR025406">
    <property type="entry name" value="DUF4132"/>
</dbReference>
<dbReference type="InterPro" id="IPR016024">
    <property type="entry name" value="ARM-type_fold"/>
</dbReference>
<keyword evidence="3" id="KW-1185">Reference proteome</keyword>
<name>A0ABU5QEJ9_9BACT</name>
<proteinExistence type="predicted"/>
<protein>
    <submittedName>
        <fullName evidence="2">DUF4132 domain-containing protein</fullName>
    </submittedName>
</protein>